<evidence type="ECO:0000256" key="7">
    <source>
        <dbReference type="ARBA" id="ARBA00023242"/>
    </source>
</evidence>
<name>A0A5C3M9J4_9AGAR</name>
<evidence type="ECO:0000256" key="4">
    <source>
        <dbReference type="ARBA" id="ARBA00022801"/>
    </source>
</evidence>
<dbReference type="PANTHER" id="PTHR14025">
    <property type="entry name" value="FANCONI ANEMIA GROUP M FANCM FAMILY MEMBER"/>
    <property type="match status" value="1"/>
</dbReference>
<evidence type="ECO:0000256" key="3">
    <source>
        <dbReference type="ARBA" id="ARBA00022741"/>
    </source>
</evidence>
<feature type="domain" description="Helicase C-terminal" evidence="12">
    <location>
        <begin position="569"/>
        <end position="744"/>
    </location>
</feature>
<evidence type="ECO:0000259" key="12">
    <source>
        <dbReference type="PROSITE" id="PS51194"/>
    </source>
</evidence>
<dbReference type="Proteomes" id="UP000308652">
    <property type="component" value="Unassembled WGS sequence"/>
</dbReference>
<dbReference type="OrthoDB" id="164902at2759"/>
<dbReference type="Pfam" id="PF00270">
    <property type="entry name" value="DEAD"/>
    <property type="match status" value="1"/>
</dbReference>
<keyword evidence="14" id="KW-1185">Reference proteome</keyword>
<gene>
    <name evidence="13" type="ORF">BDQ12DRAFT_679374</name>
</gene>
<dbReference type="InterPro" id="IPR014001">
    <property type="entry name" value="Helicase_ATP-bd"/>
</dbReference>
<dbReference type="InterPro" id="IPR027417">
    <property type="entry name" value="P-loop_NTPase"/>
</dbReference>
<keyword evidence="6" id="KW-0067">ATP-binding</keyword>
<keyword evidence="4" id="KW-0378">Hydrolase</keyword>
<dbReference type="EMBL" id="ML213595">
    <property type="protein sequence ID" value="TFK41383.1"/>
    <property type="molecule type" value="Genomic_DNA"/>
</dbReference>
<dbReference type="SMART" id="SM00487">
    <property type="entry name" value="DEXDc"/>
    <property type="match status" value="1"/>
</dbReference>
<evidence type="ECO:0000256" key="1">
    <source>
        <dbReference type="ARBA" id="ARBA00004123"/>
    </source>
</evidence>
<dbReference type="GO" id="GO:0045003">
    <property type="term" value="P:double-strand break repair via synthesis-dependent strand annealing"/>
    <property type="evidence" value="ECO:0007669"/>
    <property type="project" value="TreeGrafter"/>
</dbReference>
<evidence type="ECO:0000313" key="13">
    <source>
        <dbReference type="EMBL" id="TFK41383.1"/>
    </source>
</evidence>
<dbReference type="InterPro" id="IPR011545">
    <property type="entry name" value="DEAD/DEAH_box_helicase_dom"/>
</dbReference>
<feature type="region of interest" description="Disordered" evidence="10">
    <location>
        <begin position="1244"/>
        <end position="1296"/>
    </location>
</feature>
<feature type="domain" description="Helicase ATP-binding" evidence="11">
    <location>
        <begin position="228"/>
        <end position="396"/>
    </location>
</feature>
<evidence type="ECO:0000256" key="6">
    <source>
        <dbReference type="ARBA" id="ARBA00022840"/>
    </source>
</evidence>
<comment type="subunit">
    <text evidence="9">Interacts with the MHF histone-fold complex to form the FANCM-MHF complex.</text>
</comment>
<feature type="region of interest" description="Disordered" evidence="10">
    <location>
        <begin position="82"/>
        <end position="182"/>
    </location>
</feature>
<dbReference type="GO" id="GO:0016887">
    <property type="term" value="F:ATP hydrolysis activity"/>
    <property type="evidence" value="ECO:0007669"/>
    <property type="project" value="RHEA"/>
</dbReference>
<dbReference type="GO" id="GO:0043138">
    <property type="term" value="F:3'-5' DNA helicase activity"/>
    <property type="evidence" value="ECO:0007669"/>
    <property type="project" value="InterPro"/>
</dbReference>
<keyword evidence="3" id="KW-0547">Nucleotide-binding</keyword>
<dbReference type="GO" id="GO:0036297">
    <property type="term" value="P:interstrand cross-link repair"/>
    <property type="evidence" value="ECO:0007669"/>
    <property type="project" value="TreeGrafter"/>
</dbReference>
<comment type="function">
    <text evidence="9">ATP-dependent DNA helicase involved in DNA damage repair by homologous recombination and in genome maintenance. Capable of unwinding D-loops. Plays a role in limiting crossover recombinants during mitotic DNA double-strand break (DSB) repair. Component of a FANCM-MHF complex which promotes gene conversion at blocked replication forks, probably by reversal of the stalled fork.</text>
</comment>
<dbReference type="CDD" id="cd12091">
    <property type="entry name" value="FANCM_ID"/>
    <property type="match status" value="1"/>
</dbReference>
<feature type="region of interest" description="Disordered" evidence="10">
    <location>
        <begin position="20"/>
        <end position="48"/>
    </location>
</feature>
<keyword evidence="7" id="KW-0539">Nucleus</keyword>
<evidence type="ECO:0000256" key="8">
    <source>
        <dbReference type="ARBA" id="ARBA00047995"/>
    </source>
</evidence>
<keyword evidence="5" id="KW-0347">Helicase</keyword>
<reference evidence="13 14" key="1">
    <citation type="journal article" date="2019" name="Nat. Ecol. Evol.">
        <title>Megaphylogeny resolves global patterns of mushroom evolution.</title>
        <authorList>
            <person name="Varga T."/>
            <person name="Krizsan K."/>
            <person name="Foldi C."/>
            <person name="Dima B."/>
            <person name="Sanchez-Garcia M."/>
            <person name="Sanchez-Ramirez S."/>
            <person name="Szollosi G.J."/>
            <person name="Szarkandi J.G."/>
            <person name="Papp V."/>
            <person name="Albert L."/>
            <person name="Andreopoulos W."/>
            <person name="Angelini C."/>
            <person name="Antonin V."/>
            <person name="Barry K.W."/>
            <person name="Bougher N.L."/>
            <person name="Buchanan P."/>
            <person name="Buyck B."/>
            <person name="Bense V."/>
            <person name="Catcheside P."/>
            <person name="Chovatia M."/>
            <person name="Cooper J."/>
            <person name="Damon W."/>
            <person name="Desjardin D."/>
            <person name="Finy P."/>
            <person name="Geml J."/>
            <person name="Haridas S."/>
            <person name="Hughes K."/>
            <person name="Justo A."/>
            <person name="Karasinski D."/>
            <person name="Kautmanova I."/>
            <person name="Kiss B."/>
            <person name="Kocsube S."/>
            <person name="Kotiranta H."/>
            <person name="LaButti K.M."/>
            <person name="Lechner B.E."/>
            <person name="Liimatainen K."/>
            <person name="Lipzen A."/>
            <person name="Lukacs Z."/>
            <person name="Mihaltcheva S."/>
            <person name="Morgado L.N."/>
            <person name="Niskanen T."/>
            <person name="Noordeloos M.E."/>
            <person name="Ohm R.A."/>
            <person name="Ortiz-Santana B."/>
            <person name="Ovrebo C."/>
            <person name="Racz N."/>
            <person name="Riley R."/>
            <person name="Savchenko A."/>
            <person name="Shiryaev A."/>
            <person name="Soop K."/>
            <person name="Spirin V."/>
            <person name="Szebenyi C."/>
            <person name="Tomsovsky M."/>
            <person name="Tulloss R.E."/>
            <person name="Uehling J."/>
            <person name="Grigoriev I.V."/>
            <person name="Vagvolgyi C."/>
            <person name="Papp T."/>
            <person name="Martin F.M."/>
            <person name="Miettinen O."/>
            <person name="Hibbett D.S."/>
            <person name="Nagy L.G."/>
        </authorList>
    </citation>
    <scope>NUCLEOTIDE SEQUENCE [LARGE SCALE GENOMIC DNA]</scope>
    <source>
        <strain evidence="13 14">CBS 166.37</strain>
    </source>
</reference>
<comment type="catalytic activity">
    <reaction evidence="8 9">
        <text>ATP + H2O = ADP + phosphate + H(+)</text>
        <dbReference type="Rhea" id="RHEA:13065"/>
        <dbReference type="ChEBI" id="CHEBI:15377"/>
        <dbReference type="ChEBI" id="CHEBI:15378"/>
        <dbReference type="ChEBI" id="CHEBI:30616"/>
        <dbReference type="ChEBI" id="CHEBI:43474"/>
        <dbReference type="ChEBI" id="CHEBI:456216"/>
        <dbReference type="EC" id="3.6.4.12"/>
    </reaction>
</comment>
<feature type="compositionally biased region" description="Polar residues" evidence="10">
    <location>
        <begin position="91"/>
        <end position="104"/>
    </location>
</feature>
<feature type="compositionally biased region" description="Polar residues" evidence="10">
    <location>
        <begin position="111"/>
        <end position="137"/>
    </location>
</feature>
<dbReference type="Pfam" id="PF00271">
    <property type="entry name" value="Helicase_C"/>
    <property type="match status" value="1"/>
</dbReference>
<feature type="compositionally biased region" description="Pro residues" evidence="10">
    <location>
        <begin position="26"/>
        <end position="36"/>
    </location>
</feature>
<feature type="compositionally biased region" description="Polar residues" evidence="10">
    <location>
        <begin position="1026"/>
        <end position="1035"/>
    </location>
</feature>
<feature type="compositionally biased region" description="Acidic residues" evidence="10">
    <location>
        <begin position="1200"/>
        <end position="1214"/>
    </location>
</feature>
<feature type="compositionally biased region" description="Polar residues" evidence="10">
    <location>
        <begin position="772"/>
        <end position="782"/>
    </location>
</feature>
<protein>
    <recommendedName>
        <fullName evidence="9">ATP-dependent DNA helicase</fullName>
        <ecNumber evidence="9">3.6.4.12</ecNumber>
    </recommendedName>
</protein>
<dbReference type="PROSITE" id="PS51192">
    <property type="entry name" value="HELICASE_ATP_BIND_1"/>
    <property type="match status" value="1"/>
</dbReference>
<dbReference type="PROSITE" id="PS51194">
    <property type="entry name" value="HELICASE_CTER"/>
    <property type="match status" value="1"/>
</dbReference>
<evidence type="ECO:0000259" key="11">
    <source>
        <dbReference type="PROSITE" id="PS51192"/>
    </source>
</evidence>
<feature type="region of interest" description="Disordered" evidence="10">
    <location>
        <begin position="763"/>
        <end position="799"/>
    </location>
</feature>
<feature type="region of interest" description="Disordered" evidence="10">
    <location>
        <begin position="845"/>
        <end position="903"/>
    </location>
</feature>
<dbReference type="GO" id="GO:0009378">
    <property type="term" value="F:four-way junction helicase activity"/>
    <property type="evidence" value="ECO:0007669"/>
    <property type="project" value="TreeGrafter"/>
</dbReference>
<evidence type="ECO:0000313" key="14">
    <source>
        <dbReference type="Proteomes" id="UP000308652"/>
    </source>
</evidence>
<feature type="compositionally biased region" description="Pro residues" evidence="10">
    <location>
        <begin position="1100"/>
        <end position="1114"/>
    </location>
</feature>
<feature type="compositionally biased region" description="Low complexity" evidence="10">
    <location>
        <begin position="37"/>
        <end position="48"/>
    </location>
</feature>
<dbReference type="EC" id="3.6.4.12" evidence="9"/>
<feature type="compositionally biased region" description="Polar residues" evidence="10">
    <location>
        <begin position="1047"/>
        <end position="1057"/>
    </location>
</feature>
<evidence type="ECO:0000256" key="10">
    <source>
        <dbReference type="SAM" id="MobiDB-lite"/>
    </source>
</evidence>
<dbReference type="SUPFAM" id="SSF52540">
    <property type="entry name" value="P-loop containing nucleoside triphosphate hydrolases"/>
    <property type="match status" value="1"/>
</dbReference>
<dbReference type="SMART" id="SM00490">
    <property type="entry name" value="HELICc"/>
    <property type="match status" value="1"/>
</dbReference>
<dbReference type="CDD" id="cd18033">
    <property type="entry name" value="DEXDc_FANCM"/>
    <property type="match status" value="1"/>
</dbReference>
<dbReference type="Gene3D" id="3.40.50.300">
    <property type="entry name" value="P-loop containing nucleotide triphosphate hydrolases"/>
    <property type="match status" value="2"/>
</dbReference>
<evidence type="ECO:0000256" key="2">
    <source>
        <dbReference type="ARBA" id="ARBA00009889"/>
    </source>
</evidence>
<dbReference type="InterPro" id="IPR044749">
    <property type="entry name" value="FANCM_DEXDc"/>
</dbReference>
<evidence type="ECO:0000256" key="9">
    <source>
        <dbReference type="RuleBase" id="RU367027"/>
    </source>
</evidence>
<dbReference type="FunFam" id="3.40.50.300:FF:000861">
    <property type="entry name" value="Fanconi anemia, complementation group M"/>
    <property type="match status" value="1"/>
</dbReference>
<comment type="subcellular location">
    <subcellularLocation>
        <location evidence="1 9">Nucleus</location>
    </subcellularLocation>
</comment>
<dbReference type="GO" id="GO:0005524">
    <property type="term" value="F:ATP binding"/>
    <property type="evidence" value="ECO:0007669"/>
    <property type="project" value="UniProtKB-UniRule"/>
</dbReference>
<dbReference type="GO" id="GO:0000400">
    <property type="term" value="F:four-way junction DNA binding"/>
    <property type="evidence" value="ECO:0007669"/>
    <property type="project" value="TreeGrafter"/>
</dbReference>
<dbReference type="InterPro" id="IPR001650">
    <property type="entry name" value="Helicase_C-like"/>
</dbReference>
<organism evidence="13 14">
    <name type="scientific">Crucibulum laeve</name>
    <dbReference type="NCBI Taxonomy" id="68775"/>
    <lineage>
        <taxon>Eukaryota</taxon>
        <taxon>Fungi</taxon>
        <taxon>Dikarya</taxon>
        <taxon>Basidiomycota</taxon>
        <taxon>Agaricomycotina</taxon>
        <taxon>Agaricomycetes</taxon>
        <taxon>Agaricomycetidae</taxon>
        <taxon>Agaricales</taxon>
        <taxon>Agaricineae</taxon>
        <taxon>Nidulariaceae</taxon>
        <taxon>Crucibulum</taxon>
    </lineage>
</organism>
<feature type="region of interest" description="Disordered" evidence="10">
    <location>
        <begin position="991"/>
        <end position="1232"/>
    </location>
</feature>
<sequence>MSSDGYFDDDLDDAVFEELDAIEAAHPPPGKQPPVAGPSHIPAKPILPKPIAKEDSFYDLTFDFDDSELDKIDDLVVDVYAGTTGARPSKPSRTASKDMIQTTLFGDKVQPETSTSNPRSQLPRSQLQRSHSTSRNPFGQRARKTKQWDQTAFAKSGLKKAKSKDKGKRRAKYGDEDEDEDEEMEFEQFPAPFVSGQPPPMKLQPDLLEAKHWIYPTNKPKRNYQFNIVKNCLFDNTIVALPTGLGKTFIAGVVMLNYYRWFPEGKVVFVAPTKPLVAQQIDACHQTCGIPGSDASELTGQVPKPTRARLWREKRIFYMTPQTLINDLTTENCDPRDIVLLVVDEAHRATGDYAYNQVVRFLMAKNPHFRLLALTATPGSNPDAVQALVDGLHISRIEIRDEGSLDLKQYIHQKTIKQHIINMNEDVNKIKETLGELMDTFMTPLKQRGILSPYEQSYTLHPFRAQKKMSELSRDQSWAFPSLSNLGKLARGMQYLIEGTIGMCYTYLKEISLEKENDEESAPGKKKAPPDRNKKLRTNPLFQAVMRELETQRCRGFVFHPKMDRLKALILQHFGEIHAESDATLEDISKQTRAMVFVTFREAVDEIVEALNFEKPLVRAHKFIGQGTDKQGKKGLGQREQLDIIERFKAGEFNVLVATSIGEEGLDIGEVDLIVCYDAQKTPIRMLQRSGRTGRKRAGVVHVLLAEGREETNFDKAKSSYKEVQKTIVRGEQLELYGDVERLLPDHIRPECLEKTMEIQEYAREDSRKKTSSTASCGSPSKGTKRKRNDDIGRNIPMGASTGFVSVSDLLVKSGKKRAKVAIPKNLDEAGQDDEDDEAIEAGVFAAPRRTKSAGNTSQNPSKTTSKLRKAATIGGTKAPTKRKKNKEVKLSSSQFSQKGVDDSDDLEIERGILLSPLKPSTARSKTLSPTPDIDVSVAETVIELSDSAPEREPSPCAETTGAQSMAWLIDDDEDPDIEIVDSSPILSKRGISLKSPATPNESMEVSQPFTVKKTTARQYEKRPVTSYNDISSVDDSIELLDPPTPGSATSGHQTEQLPDESVEFSISGRSAPPWDTPSSPIIPVPSRKDDQNGHHNNDMPPPALPRRFAPPSPDGDIAFPAPSFPVRPAGRQGRRRIVFTEEFDSPSFEMPSPSQRRLKRQVESTPAPKRSKAKRAKPSILARNPNPLFDAEADHSGDEVSEGDSNSEDDVETEYDRQFIRDSPLTQASPSYDQTMAYRQSLFTQAPAGSRAPAFANRPVRPTVFGAGPARPRRPQFALPSSSPPPPDNELDNYDIGSFVVDDDAEISYIDDSSEM</sequence>
<dbReference type="PANTHER" id="PTHR14025:SF20">
    <property type="entry name" value="FANCONI ANEMIA GROUP M PROTEIN"/>
    <property type="match status" value="1"/>
</dbReference>
<proteinExistence type="inferred from homology"/>
<feature type="compositionally biased region" description="Polar residues" evidence="10">
    <location>
        <begin position="853"/>
        <end position="865"/>
    </location>
</feature>
<feature type="region of interest" description="Disordered" evidence="10">
    <location>
        <begin position="516"/>
        <end position="537"/>
    </location>
</feature>
<dbReference type="InterPro" id="IPR039686">
    <property type="entry name" value="FANCM/Mph1-like_ID"/>
</dbReference>
<feature type="compositionally biased region" description="Polar residues" evidence="10">
    <location>
        <begin position="996"/>
        <end position="1018"/>
    </location>
</feature>
<dbReference type="STRING" id="68775.A0A5C3M9J4"/>
<accession>A0A5C3M9J4</accession>
<dbReference type="GO" id="GO:0005634">
    <property type="term" value="C:nucleus"/>
    <property type="evidence" value="ECO:0007669"/>
    <property type="project" value="UniProtKB-SubCell"/>
</dbReference>
<feature type="compositionally biased region" description="Basic residues" evidence="10">
    <location>
        <begin position="157"/>
        <end position="171"/>
    </location>
</feature>
<dbReference type="CDD" id="cd18801">
    <property type="entry name" value="SF2_C_FANCM_Hef"/>
    <property type="match status" value="1"/>
</dbReference>
<evidence type="ECO:0000256" key="5">
    <source>
        <dbReference type="ARBA" id="ARBA00022806"/>
    </source>
</evidence>
<comment type="similarity">
    <text evidence="2 9">Belongs to the DEAD box helicase family. DEAH subfamily. FANCM sub-subfamily.</text>
</comment>
<feature type="compositionally biased region" description="Basic and acidic residues" evidence="10">
    <location>
        <begin position="1087"/>
        <end position="1098"/>
    </location>
</feature>